<organism evidence="4 5">
    <name type="scientific">Micromonospora echinaurantiaca</name>
    <dbReference type="NCBI Taxonomy" id="47857"/>
    <lineage>
        <taxon>Bacteria</taxon>
        <taxon>Bacillati</taxon>
        <taxon>Actinomycetota</taxon>
        <taxon>Actinomycetes</taxon>
        <taxon>Micromonosporales</taxon>
        <taxon>Micromonosporaceae</taxon>
        <taxon>Micromonospora</taxon>
    </lineage>
</organism>
<dbReference type="PANTHER" id="PTHR10314">
    <property type="entry name" value="CYSTATHIONINE BETA-SYNTHASE"/>
    <property type="match status" value="1"/>
</dbReference>
<gene>
    <name evidence="4" type="ORF">GA0070609_0503</name>
</gene>
<dbReference type="Pfam" id="PF00291">
    <property type="entry name" value="PALP"/>
    <property type="match status" value="1"/>
</dbReference>
<dbReference type="SUPFAM" id="SSF53686">
    <property type="entry name" value="Tryptophan synthase beta subunit-like PLP-dependent enzymes"/>
    <property type="match status" value="1"/>
</dbReference>
<sequence length="379" mass="41202">MTYVGIDLHHGSAVTDPDGSTHAETRRWAQQALARLREEAAAEPPIPLRRYPLPESWRVSLYFRDESLRPTGSLKHRLVRRLMEDAVVRGDIRQGSTVVAASAGNAAIATAYFAQLIGVPFIAVVPGRTSPAKRQRIERYGGRCQAFDPPAAIYDEAVRLAAEVDGHYLDHLASAAQAEDWRGPDSVGAALLAQVRTQEGQAAAWVVMGAGTGSTSATVGRHIRYHCHPTRLALVDPENSAYWPSWVTGYDGYGTGMPSRIEGIGRPRVEPAFRPEVIDLAMPVPDAASLAAMRHLAATTGWSVGPSTGSNFWGALRIAHRMRQGGESGSIATLICDGADAYRGTYYDGGWIRQRSLDPTPYTETIDRFLTDGRWAEPS</sequence>
<reference evidence="4 5" key="1">
    <citation type="submission" date="2016-06" db="EMBL/GenBank/DDBJ databases">
        <authorList>
            <person name="Kjaerup R.B."/>
            <person name="Dalgaard T.S."/>
            <person name="Juul-Madsen H.R."/>
        </authorList>
    </citation>
    <scope>NUCLEOTIDE SEQUENCE [LARGE SCALE GENOMIC DNA]</scope>
    <source>
        <strain evidence="4 5">DSM 43904</strain>
    </source>
</reference>
<dbReference type="Proteomes" id="UP000198217">
    <property type="component" value="Chromosome I"/>
</dbReference>
<keyword evidence="5" id="KW-1185">Reference proteome</keyword>
<evidence type="ECO:0000313" key="5">
    <source>
        <dbReference type="Proteomes" id="UP000198217"/>
    </source>
</evidence>
<dbReference type="InterPro" id="IPR036052">
    <property type="entry name" value="TrpB-like_PALP_sf"/>
</dbReference>
<protein>
    <submittedName>
        <fullName evidence="4">Cysteine synthase A</fullName>
    </submittedName>
</protein>
<comment type="cofactor">
    <cofactor evidence="1">
        <name>pyridoxal 5'-phosphate</name>
        <dbReference type="ChEBI" id="CHEBI:597326"/>
    </cofactor>
</comment>
<dbReference type="EMBL" id="LT607750">
    <property type="protein sequence ID" value="SCG37989.1"/>
    <property type="molecule type" value="Genomic_DNA"/>
</dbReference>
<evidence type="ECO:0000256" key="1">
    <source>
        <dbReference type="ARBA" id="ARBA00001933"/>
    </source>
</evidence>
<keyword evidence="2" id="KW-0663">Pyridoxal phosphate</keyword>
<evidence type="ECO:0000256" key="2">
    <source>
        <dbReference type="ARBA" id="ARBA00022898"/>
    </source>
</evidence>
<accession>A0A1C5GW19</accession>
<proteinExistence type="predicted"/>
<dbReference type="GO" id="GO:1901605">
    <property type="term" value="P:alpha-amino acid metabolic process"/>
    <property type="evidence" value="ECO:0007669"/>
    <property type="project" value="UniProtKB-ARBA"/>
</dbReference>
<name>A0A1C5GW19_9ACTN</name>
<evidence type="ECO:0000313" key="4">
    <source>
        <dbReference type="EMBL" id="SCG37989.1"/>
    </source>
</evidence>
<feature type="domain" description="Tryptophan synthase beta chain-like PALP" evidence="3">
    <location>
        <begin position="45"/>
        <end position="337"/>
    </location>
</feature>
<dbReference type="InterPro" id="IPR001926">
    <property type="entry name" value="TrpB-like_PALP"/>
</dbReference>
<dbReference type="InterPro" id="IPR050214">
    <property type="entry name" value="Cys_Synth/Cystath_Beta-Synth"/>
</dbReference>
<dbReference type="Gene3D" id="3.40.50.1100">
    <property type="match status" value="2"/>
</dbReference>
<dbReference type="AlphaFoldDB" id="A0A1C5GW19"/>
<evidence type="ECO:0000259" key="3">
    <source>
        <dbReference type="Pfam" id="PF00291"/>
    </source>
</evidence>